<keyword evidence="3" id="KW-0540">Nuclease</keyword>
<gene>
    <name evidence="3" type="ORF">K4A83_07205</name>
</gene>
<dbReference type="EMBL" id="JAIHOM010000027">
    <property type="protein sequence ID" value="MCW6036059.1"/>
    <property type="molecule type" value="Genomic_DNA"/>
</dbReference>
<keyword evidence="1" id="KW-0812">Transmembrane</keyword>
<reference evidence="3 4" key="1">
    <citation type="submission" date="2021-08" db="EMBL/GenBank/DDBJ databases">
        <title>Draft genome sequence of Spirulina subsalsa with high tolerance to salinity and hype-accumulation of phycocyanin.</title>
        <authorList>
            <person name="Pei H."/>
            <person name="Jiang L."/>
        </authorList>
    </citation>
    <scope>NUCLEOTIDE SEQUENCE [LARGE SCALE GENOMIC DNA]</scope>
    <source>
        <strain evidence="3 4">FACHB-351</strain>
    </source>
</reference>
<dbReference type="Pfam" id="PF03372">
    <property type="entry name" value="Exo_endo_phos"/>
    <property type="match status" value="1"/>
</dbReference>
<evidence type="ECO:0000259" key="2">
    <source>
        <dbReference type="Pfam" id="PF03372"/>
    </source>
</evidence>
<protein>
    <submittedName>
        <fullName evidence="3">Endonuclease/exonuclease/phosphatase family protein</fullName>
    </submittedName>
</protein>
<dbReference type="PANTHER" id="PTHR14859">
    <property type="entry name" value="CALCOFLUOR WHITE HYPERSENSITIVE PROTEIN PRECURSOR"/>
    <property type="match status" value="1"/>
</dbReference>
<keyword evidence="1" id="KW-1133">Transmembrane helix</keyword>
<proteinExistence type="predicted"/>
<feature type="domain" description="Endonuclease/exonuclease/phosphatase" evidence="2">
    <location>
        <begin position="61"/>
        <end position="327"/>
    </location>
</feature>
<keyword evidence="3" id="KW-0255">Endonuclease</keyword>
<evidence type="ECO:0000313" key="4">
    <source>
        <dbReference type="Proteomes" id="UP001526426"/>
    </source>
</evidence>
<dbReference type="SUPFAM" id="SSF56219">
    <property type="entry name" value="DNase I-like"/>
    <property type="match status" value="1"/>
</dbReference>
<keyword evidence="4" id="KW-1185">Reference proteome</keyword>
<keyword evidence="3" id="KW-0378">Hydrolase</keyword>
<comment type="caution">
    <text evidence="3">The sequence shown here is derived from an EMBL/GenBank/DDBJ whole genome shotgun (WGS) entry which is preliminary data.</text>
</comment>
<dbReference type="InterPro" id="IPR051916">
    <property type="entry name" value="GPI-anchor_lipid_remodeler"/>
</dbReference>
<dbReference type="Gene3D" id="3.60.10.10">
    <property type="entry name" value="Endonuclease/exonuclease/phosphatase"/>
    <property type="match status" value="1"/>
</dbReference>
<dbReference type="InterPro" id="IPR036691">
    <property type="entry name" value="Endo/exonu/phosph_ase_sf"/>
</dbReference>
<sequence>METLDKLLVIWGLVLGVFILALILFFFWASAAHYPQEKYAEIVRDDAVFTPTKEQPVFSVMTYNIGYLSGLTNNEATRPPRELFEENLKRVLGTLKPLNIDIMGLQEIDLPSHRSYEVHQVEALSKGLGMAYGAIAINWDKNYLPFPYWPPSVHFRRILSSQTILSQSPIRHHERLVLSPVENRPFFYKAFYLDRLAQIAEIEINGQPIIVINVHLEAFEIPTRRRQTKAVLDILAQYETDYPVLLMGDFNSDPHLTPDAPDSTIQLLLNHPKIRSVVPEKAMNEPEMKTFPSNEPTVKLDYIFYTPDSLELVNSKVLQNIGQASDHLPVLAKFRLVN</sequence>
<keyword evidence="1" id="KW-0472">Membrane</keyword>
<organism evidence="3 4">
    <name type="scientific">Spirulina subsalsa FACHB-351</name>
    <dbReference type="NCBI Taxonomy" id="234711"/>
    <lineage>
        <taxon>Bacteria</taxon>
        <taxon>Bacillati</taxon>
        <taxon>Cyanobacteriota</taxon>
        <taxon>Cyanophyceae</taxon>
        <taxon>Spirulinales</taxon>
        <taxon>Spirulinaceae</taxon>
        <taxon>Spirulina</taxon>
    </lineage>
</organism>
<feature type="transmembrane region" description="Helical" evidence="1">
    <location>
        <begin position="7"/>
        <end position="29"/>
    </location>
</feature>
<dbReference type="Proteomes" id="UP001526426">
    <property type="component" value="Unassembled WGS sequence"/>
</dbReference>
<evidence type="ECO:0000313" key="3">
    <source>
        <dbReference type="EMBL" id="MCW6036059.1"/>
    </source>
</evidence>
<accession>A0ABT3L3I4</accession>
<evidence type="ECO:0000256" key="1">
    <source>
        <dbReference type="SAM" id="Phobius"/>
    </source>
</evidence>
<dbReference type="PANTHER" id="PTHR14859:SF1">
    <property type="entry name" value="PGAP2-INTERACTING PROTEIN"/>
    <property type="match status" value="1"/>
</dbReference>
<dbReference type="InterPro" id="IPR005135">
    <property type="entry name" value="Endo/exonuclease/phosphatase"/>
</dbReference>
<dbReference type="GO" id="GO:0004519">
    <property type="term" value="F:endonuclease activity"/>
    <property type="evidence" value="ECO:0007669"/>
    <property type="project" value="UniProtKB-KW"/>
</dbReference>
<name>A0ABT3L3I4_9CYAN</name>